<dbReference type="InterPro" id="IPR052155">
    <property type="entry name" value="Biofilm_reg_signaling"/>
</dbReference>
<dbReference type="SUPFAM" id="SSF141868">
    <property type="entry name" value="EAL domain-like"/>
    <property type="match status" value="1"/>
</dbReference>
<feature type="domain" description="EAL" evidence="2">
    <location>
        <begin position="416"/>
        <end position="670"/>
    </location>
</feature>
<dbReference type="InterPro" id="IPR029787">
    <property type="entry name" value="Nucleotide_cyclase"/>
</dbReference>
<dbReference type="Pfam" id="PF13426">
    <property type="entry name" value="PAS_9"/>
    <property type="match status" value="1"/>
</dbReference>
<organism evidence="4 5">
    <name type="scientific">Lederbergia citri</name>
    <dbReference type="NCBI Taxonomy" id="2833580"/>
    <lineage>
        <taxon>Bacteria</taxon>
        <taxon>Bacillati</taxon>
        <taxon>Bacillota</taxon>
        <taxon>Bacilli</taxon>
        <taxon>Bacillales</taxon>
        <taxon>Bacillaceae</taxon>
        <taxon>Lederbergia</taxon>
    </lineage>
</organism>
<dbReference type="SUPFAM" id="SSF55785">
    <property type="entry name" value="PYP-like sensor domain (PAS domain)"/>
    <property type="match status" value="1"/>
</dbReference>
<accession>A0A942T9G1</accession>
<sequence length="676" mass="77432">MIRSYTYTYKDKNDLLNFMNMHNFSSNELFVIKAYLPNWESIEVSQLKKFLLNFLPSSVFIIVNTSNKEEAFLTFNHYGALAETIQYEKINHLENDFAMADLLNIATNKYLNLSKKYDEIKEYFFSVVESIPDIIFTTDLNGCFTSVNAAFKKTFALGIDELKGKSALSYVLSKNVPIKRYFIKAIRGIPVQFELNLKEKTGELATFIMHLIPIIVQNNTVEVFVIGRNITKERKIEKKMERIAYYDADTGLPNRMKFDEVLLTRIKRAKKGDYEFLIMFLDLDRFKTVNDMLGHKSGDKVLKVLAKRISSIIPKTAYLGRFSGDKFSIILPEGTQSEEALRIGHEILQTIQMPLHFESQELYVSASIGISSYPSDGSDNVELLKNADAALNRAKQQGGSTIVFFAGEMNKETWQRIEIERSLRKALENDEFYIAYQPIIDAKTGNLSTCEALLRWDHPEYGLIPPMQFIPIAEEIGLIHPIGNWVLKNACKQTKSWQENGLKHLSVSVNVSAYQFQNRHFTEEVKEALDYSGLEAKYLHLELTESAMLNHTMEAINTMHMLNELGVNISIDDFGTGYSSLSYLKQLPIHRLKIDRSFINHFKTDSPEYAIVNAIMTMGHGLGLNVVAEGVETKEQLKLLKQLKCDYIQGYLVEKPMQANKFAEWYYNSNLLSKLN</sequence>
<dbReference type="PROSITE" id="PS50112">
    <property type="entry name" value="PAS"/>
    <property type="match status" value="1"/>
</dbReference>
<dbReference type="NCBIfam" id="TIGR00254">
    <property type="entry name" value="GGDEF"/>
    <property type="match status" value="1"/>
</dbReference>
<dbReference type="SMART" id="SM00267">
    <property type="entry name" value="GGDEF"/>
    <property type="match status" value="1"/>
</dbReference>
<dbReference type="CDD" id="cd01948">
    <property type="entry name" value="EAL"/>
    <property type="match status" value="1"/>
</dbReference>
<dbReference type="RefSeq" id="WP_213122926.1">
    <property type="nucleotide sequence ID" value="NZ_JAGYPG010000001.1"/>
</dbReference>
<comment type="caution">
    <text evidence="4">The sequence shown here is derived from an EMBL/GenBank/DDBJ whole genome shotgun (WGS) entry which is preliminary data.</text>
</comment>
<dbReference type="SMART" id="SM00052">
    <property type="entry name" value="EAL"/>
    <property type="match status" value="1"/>
</dbReference>
<dbReference type="InterPro" id="IPR035965">
    <property type="entry name" value="PAS-like_dom_sf"/>
</dbReference>
<gene>
    <name evidence="4" type="ORF">KHA97_00920</name>
</gene>
<dbReference type="AlphaFoldDB" id="A0A942T9G1"/>
<evidence type="ECO:0000313" key="5">
    <source>
        <dbReference type="Proteomes" id="UP000681414"/>
    </source>
</evidence>
<dbReference type="Proteomes" id="UP000681414">
    <property type="component" value="Unassembled WGS sequence"/>
</dbReference>
<reference evidence="4 5" key="1">
    <citation type="submission" date="2021-05" db="EMBL/GenBank/DDBJ databases">
        <title>Novel Bacillus species.</title>
        <authorList>
            <person name="Liu G."/>
        </authorList>
    </citation>
    <scope>NUCLEOTIDE SEQUENCE [LARGE SCALE GENOMIC DNA]</scope>
    <source>
        <strain evidence="5">FJAT-49780</strain>
    </source>
</reference>
<name>A0A942T9G1_9BACI</name>
<dbReference type="Pfam" id="PF00563">
    <property type="entry name" value="EAL"/>
    <property type="match status" value="1"/>
</dbReference>
<dbReference type="InterPro" id="IPR035919">
    <property type="entry name" value="EAL_sf"/>
</dbReference>
<dbReference type="Gene3D" id="3.30.70.270">
    <property type="match status" value="1"/>
</dbReference>
<dbReference type="PROSITE" id="PS50887">
    <property type="entry name" value="GGDEF"/>
    <property type="match status" value="1"/>
</dbReference>
<dbReference type="SMART" id="SM00091">
    <property type="entry name" value="PAS"/>
    <property type="match status" value="1"/>
</dbReference>
<dbReference type="InterPro" id="IPR000014">
    <property type="entry name" value="PAS"/>
</dbReference>
<dbReference type="Gene3D" id="3.20.20.450">
    <property type="entry name" value="EAL domain"/>
    <property type="match status" value="1"/>
</dbReference>
<evidence type="ECO:0000259" key="3">
    <source>
        <dbReference type="PROSITE" id="PS50887"/>
    </source>
</evidence>
<dbReference type="Pfam" id="PF00990">
    <property type="entry name" value="GGDEF"/>
    <property type="match status" value="1"/>
</dbReference>
<dbReference type="FunFam" id="3.20.20.450:FF:000001">
    <property type="entry name" value="Cyclic di-GMP phosphodiesterase yahA"/>
    <property type="match status" value="1"/>
</dbReference>
<dbReference type="CDD" id="cd01949">
    <property type="entry name" value="GGDEF"/>
    <property type="match status" value="1"/>
</dbReference>
<keyword evidence="5" id="KW-1185">Reference proteome</keyword>
<evidence type="ECO:0000259" key="1">
    <source>
        <dbReference type="PROSITE" id="PS50112"/>
    </source>
</evidence>
<dbReference type="PANTHER" id="PTHR44757">
    <property type="entry name" value="DIGUANYLATE CYCLASE DGCP"/>
    <property type="match status" value="1"/>
</dbReference>
<dbReference type="InterPro" id="IPR001633">
    <property type="entry name" value="EAL_dom"/>
</dbReference>
<dbReference type="InterPro" id="IPR000160">
    <property type="entry name" value="GGDEF_dom"/>
</dbReference>
<dbReference type="SUPFAM" id="SSF55073">
    <property type="entry name" value="Nucleotide cyclase"/>
    <property type="match status" value="1"/>
</dbReference>
<dbReference type="PROSITE" id="PS50883">
    <property type="entry name" value="EAL"/>
    <property type="match status" value="1"/>
</dbReference>
<protein>
    <submittedName>
        <fullName evidence="4">EAL domain-containing protein</fullName>
    </submittedName>
</protein>
<dbReference type="EMBL" id="JAGYPG010000001">
    <property type="protein sequence ID" value="MBS4193630.1"/>
    <property type="molecule type" value="Genomic_DNA"/>
</dbReference>
<evidence type="ECO:0000313" key="4">
    <source>
        <dbReference type="EMBL" id="MBS4193630.1"/>
    </source>
</evidence>
<dbReference type="CDD" id="cd00130">
    <property type="entry name" value="PAS"/>
    <property type="match status" value="1"/>
</dbReference>
<feature type="domain" description="GGDEF" evidence="3">
    <location>
        <begin position="274"/>
        <end position="407"/>
    </location>
</feature>
<feature type="domain" description="PAS" evidence="1">
    <location>
        <begin position="120"/>
        <end position="168"/>
    </location>
</feature>
<dbReference type="Gene3D" id="3.30.450.20">
    <property type="entry name" value="PAS domain"/>
    <property type="match status" value="1"/>
</dbReference>
<dbReference type="NCBIfam" id="TIGR00229">
    <property type="entry name" value="sensory_box"/>
    <property type="match status" value="1"/>
</dbReference>
<evidence type="ECO:0000259" key="2">
    <source>
        <dbReference type="PROSITE" id="PS50883"/>
    </source>
</evidence>
<proteinExistence type="predicted"/>
<dbReference type="PANTHER" id="PTHR44757:SF2">
    <property type="entry name" value="BIOFILM ARCHITECTURE MAINTENANCE PROTEIN MBAA"/>
    <property type="match status" value="1"/>
</dbReference>
<dbReference type="InterPro" id="IPR043128">
    <property type="entry name" value="Rev_trsase/Diguanyl_cyclase"/>
</dbReference>